<proteinExistence type="predicted"/>
<sequence length="116" mass="12921">NISIKKQLHDQVMLTMRLQEEKSILVLEMAQHCTWLQSLAVVLKNKIAEEGNIDEGNEGLCCLLRRRLSEVSESLQVVLQQYKTTLGPEASALLHAEAEDQSGLSSPDTSEDDDTI</sequence>
<comment type="caution">
    <text evidence="2">The sequence shown here is derived from an EMBL/GenBank/DDBJ whole genome shotgun (WGS) entry which is preliminary data.</text>
</comment>
<evidence type="ECO:0000256" key="1">
    <source>
        <dbReference type="SAM" id="MobiDB-lite"/>
    </source>
</evidence>
<gene>
    <name evidence="2" type="ORF">QQF64_033855</name>
</gene>
<dbReference type="EMBL" id="JAYMGO010000009">
    <property type="protein sequence ID" value="KAL1268492.1"/>
    <property type="molecule type" value="Genomic_DNA"/>
</dbReference>
<feature type="non-terminal residue" evidence="2">
    <location>
        <position position="1"/>
    </location>
</feature>
<evidence type="ECO:0000313" key="2">
    <source>
        <dbReference type="EMBL" id="KAL1268492.1"/>
    </source>
</evidence>
<reference evidence="2 3" key="1">
    <citation type="submission" date="2023-09" db="EMBL/GenBank/DDBJ databases">
        <authorList>
            <person name="Wang M."/>
        </authorList>
    </citation>
    <scope>NUCLEOTIDE SEQUENCE [LARGE SCALE GENOMIC DNA]</scope>
    <source>
        <strain evidence="2">GT-2023</strain>
        <tissue evidence="2">Liver</tissue>
    </source>
</reference>
<protein>
    <submittedName>
        <fullName evidence="2">Uncharacterized protein</fullName>
    </submittedName>
</protein>
<name>A0ABR3MV65_9TELE</name>
<keyword evidence="3" id="KW-1185">Reference proteome</keyword>
<organism evidence="2 3">
    <name type="scientific">Cirrhinus molitorella</name>
    <name type="common">mud carp</name>
    <dbReference type="NCBI Taxonomy" id="172907"/>
    <lineage>
        <taxon>Eukaryota</taxon>
        <taxon>Metazoa</taxon>
        <taxon>Chordata</taxon>
        <taxon>Craniata</taxon>
        <taxon>Vertebrata</taxon>
        <taxon>Euteleostomi</taxon>
        <taxon>Actinopterygii</taxon>
        <taxon>Neopterygii</taxon>
        <taxon>Teleostei</taxon>
        <taxon>Ostariophysi</taxon>
        <taxon>Cypriniformes</taxon>
        <taxon>Cyprinidae</taxon>
        <taxon>Labeoninae</taxon>
        <taxon>Labeonini</taxon>
        <taxon>Cirrhinus</taxon>
    </lineage>
</organism>
<dbReference type="Proteomes" id="UP001558613">
    <property type="component" value="Unassembled WGS sequence"/>
</dbReference>
<accession>A0ABR3MV65</accession>
<feature type="region of interest" description="Disordered" evidence="1">
    <location>
        <begin position="91"/>
        <end position="116"/>
    </location>
</feature>
<evidence type="ECO:0000313" key="3">
    <source>
        <dbReference type="Proteomes" id="UP001558613"/>
    </source>
</evidence>